<evidence type="ECO:0000313" key="4">
    <source>
        <dbReference type="EMBL" id="VFT89728.1"/>
    </source>
</evidence>
<gene>
    <name evidence="4" type="primary">Aste57867_12881</name>
    <name evidence="3" type="ORF">As57867_012833</name>
    <name evidence="4" type="ORF">ASTE57867_12881</name>
</gene>
<keyword evidence="5" id="KW-1185">Reference proteome</keyword>
<reference evidence="4 5" key="1">
    <citation type="submission" date="2019-03" db="EMBL/GenBank/DDBJ databases">
        <authorList>
            <person name="Gaulin E."/>
            <person name="Dumas B."/>
        </authorList>
    </citation>
    <scope>NUCLEOTIDE SEQUENCE [LARGE SCALE GENOMIC DNA]</scope>
    <source>
        <strain evidence="4">CBS 568.67</strain>
    </source>
</reference>
<feature type="domain" description="WRKY19-like zinc finger" evidence="2">
    <location>
        <begin position="84"/>
        <end position="107"/>
    </location>
</feature>
<evidence type="ECO:0000313" key="5">
    <source>
        <dbReference type="Proteomes" id="UP000332933"/>
    </source>
</evidence>
<dbReference type="EMBL" id="VJMH01005407">
    <property type="protein sequence ID" value="KAF0696357.1"/>
    <property type="molecule type" value="Genomic_DNA"/>
</dbReference>
<evidence type="ECO:0000256" key="1">
    <source>
        <dbReference type="SAM" id="MobiDB-lite"/>
    </source>
</evidence>
<reference evidence="3" key="2">
    <citation type="submission" date="2019-06" db="EMBL/GenBank/DDBJ databases">
        <title>Genomics analysis of Aphanomyces spp. identifies a new class of oomycete effector associated with host adaptation.</title>
        <authorList>
            <person name="Gaulin E."/>
        </authorList>
    </citation>
    <scope>NUCLEOTIDE SEQUENCE</scope>
    <source>
        <strain evidence="3">CBS 578.67</strain>
    </source>
</reference>
<feature type="region of interest" description="Disordered" evidence="1">
    <location>
        <begin position="137"/>
        <end position="161"/>
    </location>
</feature>
<accession>A0A485KWQ5</accession>
<feature type="compositionally biased region" description="Low complexity" evidence="1">
    <location>
        <begin position="139"/>
        <end position="154"/>
    </location>
</feature>
<dbReference type="InterPro" id="IPR056866">
    <property type="entry name" value="Znf_WRKY19"/>
</dbReference>
<sequence>MSCSSSSTCCFHGCPNLPAPDSAKCERHKHRTKCSIAQCNNQVYARNRCVRHGGKRRCAYAGGCSSNARSGQFCCKHDEDPTKKRYCTSPGCNHVARARGRCVSHGGGHKCMVPNCIAFARQGGMCRRHKSLAAKVASTHDTSSVTSDDSSTTSLDARHRGDSSNELFDMRVLSAVFGTDFKAALNVGVVKIECGLDEYTMLDAYLNA</sequence>
<name>A0A485KWQ5_9STRA</name>
<dbReference type="Pfam" id="PF24906">
    <property type="entry name" value="Zf_WRKY19"/>
    <property type="match status" value="1"/>
</dbReference>
<dbReference type="Proteomes" id="UP000332933">
    <property type="component" value="Unassembled WGS sequence"/>
</dbReference>
<evidence type="ECO:0000259" key="2">
    <source>
        <dbReference type="Pfam" id="PF24906"/>
    </source>
</evidence>
<dbReference type="PANTHER" id="PTHR31827:SF1">
    <property type="entry name" value="EMB|CAB89363.1"/>
    <property type="match status" value="1"/>
</dbReference>
<evidence type="ECO:0000313" key="3">
    <source>
        <dbReference type="EMBL" id="KAF0696357.1"/>
    </source>
</evidence>
<dbReference type="AlphaFoldDB" id="A0A485KWQ5"/>
<proteinExistence type="predicted"/>
<dbReference type="PANTHER" id="PTHR31827">
    <property type="entry name" value="EMB|CAB89363.1"/>
    <property type="match status" value="1"/>
</dbReference>
<organism evidence="4 5">
    <name type="scientific">Aphanomyces stellatus</name>
    <dbReference type="NCBI Taxonomy" id="120398"/>
    <lineage>
        <taxon>Eukaryota</taxon>
        <taxon>Sar</taxon>
        <taxon>Stramenopiles</taxon>
        <taxon>Oomycota</taxon>
        <taxon>Saprolegniomycetes</taxon>
        <taxon>Saprolegniales</taxon>
        <taxon>Verrucalvaceae</taxon>
        <taxon>Aphanomyces</taxon>
    </lineage>
</organism>
<protein>
    <submittedName>
        <fullName evidence="4">Aste57867_12881 protein</fullName>
    </submittedName>
</protein>
<dbReference type="EMBL" id="CAADRA010005428">
    <property type="protein sequence ID" value="VFT89728.1"/>
    <property type="molecule type" value="Genomic_DNA"/>
</dbReference>